<organism evidence="1 2">
    <name type="scientific">Bartonella chomelii</name>
    <dbReference type="NCBI Taxonomy" id="236402"/>
    <lineage>
        <taxon>Bacteria</taxon>
        <taxon>Pseudomonadati</taxon>
        <taxon>Pseudomonadota</taxon>
        <taxon>Alphaproteobacteria</taxon>
        <taxon>Hyphomicrobiales</taxon>
        <taxon>Bartonellaceae</taxon>
        <taxon>Bartonella</taxon>
    </lineage>
</organism>
<proteinExistence type="predicted"/>
<dbReference type="EMBL" id="JACJIR010000005">
    <property type="protein sequence ID" value="MBA9083323.1"/>
    <property type="molecule type" value="Genomic_DNA"/>
</dbReference>
<keyword evidence="2" id="KW-1185">Reference proteome</keyword>
<dbReference type="Proteomes" id="UP000548119">
    <property type="component" value="Unassembled WGS sequence"/>
</dbReference>
<sequence length="53" mass="6080">MHFDFSWFTYKHFSGVSFVKVARQQNNYTQTPVKITGDVETRASVSEGEVGQH</sequence>
<accession>A0ABR6E447</accession>
<gene>
    <name evidence="1" type="ORF">GGR10_001181</name>
</gene>
<name>A0ABR6E447_9HYPH</name>
<protein>
    <submittedName>
        <fullName evidence="1">Uncharacterized protein</fullName>
    </submittedName>
</protein>
<evidence type="ECO:0000313" key="1">
    <source>
        <dbReference type="EMBL" id="MBA9083323.1"/>
    </source>
</evidence>
<comment type="caution">
    <text evidence="1">The sequence shown here is derived from an EMBL/GenBank/DDBJ whole genome shotgun (WGS) entry which is preliminary data.</text>
</comment>
<reference evidence="1 2" key="1">
    <citation type="submission" date="2020-08" db="EMBL/GenBank/DDBJ databases">
        <title>Genomic Encyclopedia of Type Strains, Phase IV (KMG-IV): sequencing the most valuable type-strain genomes for metagenomic binning, comparative biology and taxonomic classification.</title>
        <authorList>
            <person name="Goeker M."/>
        </authorList>
    </citation>
    <scope>NUCLEOTIDE SEQUENCE [LARGE SCALE GENOMIC DNA]</scope>
    <source>
        <strain evidence="1 2">DSM 21431</strain>
    </source>
</reference>
<evidence type="ECO:0000313" key="2">
    <source>
        <dbReference type="Proteomes" id="UP000548119"/>
    </source>
</evidence>